<feature type="coiled-coil region" evidence="1">
    <location>
        <begin position="964"/>
        <end position="1002"/>
    </location>
</feature>
<sequence>MSKINAIRLINLNYNNDSIRIADETFRMNGENTLLSLRNGGGKTVLVQMMTAPFVHKRYRDTKDRPFESYFQTNKPTFILVEWELDAKEGYVLTGMMVRKNQNVSKLQNPEKLEIIQFISYYRENCERDLYHFPVIDKKEDHMTLKGFVQCKKLFENYKKEFPTEFFVYDMSQPARARQYFDQLHQYGIHYKEWEGIIKKINLKESGLSELFADCKEEKGLVEKWFLDAIENKLNKETNRVREFQTLMMKYIRQYRENQTKIERLENVSSFQKEASALQQDAKEYLSMTKSRYDKEDRLTAFYRELVCLCQKVQEQEKQTFSQMDALKERSTQVLYEQISYDIYRQQDLLLDHERQKEALQKEQEQLFTEQRKVQKEKAISDAYELFKEQKDAREDIKTFSSHLEFSNKDRTQKDAERERLGAILAAQYLALAQKKETELEQQKKEYSTDVEKEKELTHMTEEAKKEQQSIQLEIAKCNEAIRSFDTAEEQFAKQYDKALVRNILGEYSEQAVRQMQEEIAQKKQDKKQKRLLVLQQKNQTEEAFYHTSRALEDLRSRQLDLFKQIERAAAKREDIEQEYQSRADILQHLELSESAFYDTGLLLDEIQKKIDKTAAVKRNLEREKEVLLQGKENLKTGVTTTLSQEFVSFLEQQEIPVVYAAQWIEQNISDSKKKKELFAQNPFLPYALLMKKEEVQKLALAGEKRMLAFPLPIVEWEKLEQYRFSTQKGLTTIDSIHFYTFFEDVILTKEEREEKEKSYDKRIKKIQEKWTIRNEEYEKYLAQKDMIGKQTLEADSLKRVQKEWQQLKKKEEALQGEEHLLNKKSNTLFEEQKAKQEELLETQKELQLAMQQEEALQEWLAAYKSYQKQREKKDTLSERLNLSSQQNSEQQKELLSLREQCKEEEQAIFLQELSLEKLQKEKEKYSSYQNDKETEEVTLLSEDVLAECKAGFEALGMDSHQEKAMLEEQLAKAKIRLERHSKALEKLLKKHHLTKEEVQENYRPSFVKKMEAKQEDLSKKENVLVQNLQTEVAQIAVAKSRISDLKEKLHLKCNQTEPLPKEKVGSSNFEQRKEENRQEYILLDRKKEELQRRRLSYENSIQSLADFKEKKMRQECTFKEDFLTMEIRQTEDFRSALWKEYMQSMKKEQESRDQITKQLHLLLCTKEFMDDFFAKPLHALSSLTLDASAFLRQLEMIIESYESLSEKLKIDIAMIQKEREHLAGLLLEYVKNIHQNLGKIDRNSTITIHGKEIKMLKIHLPDWKQNEEAYRINLEDLMTIVTQKGLALLDKNENLEEMTGVYINTNNLYDTVVGTGNVEILLYKIEEQKEYQISWSDVAKNSGGEGFLSAFIILSSLLQYMRWDDTDLFANRNEGKVLVMDNPFAQTNAKHLLKPLMDMAKKTNTQLICLSGLGGDSIYSCFDNIYVLNLVTANFGKSMQYLKGDHMRGAEPSTMIASRIQVEQQSLLF</sequence>
<accession>A0ABR7MR82</accession>
<evidence type="ECO:0000256" key="1">
    <source>
        <dbReference type="SAM" id="Coils"/>
    </source>
</evidence>
<dbReference type="EMBL" id="JACRSW010000001">
    <property type="protein sequence ID" value="MBC8556305.1"/>
    <property type="molecule type" value="Genomic_DNA"/>
</dbReference>
<evidence type="ECO:0000313" key="3">
    <source>
        <dbReference type="Proteomes" id="UP000637513"/>
    </source>
</evidence>
<organism evidence="2 3">
    <name type="scientific">Jutongia hominis</name>
    <dbReference type="NCBI Taxonomy" id="2763664"/>
    <lineage>
        <taxon>Bacteria</taxon>
        <taxon>Bacillati</taxon>
        <taxon>Bacillota</taxon>
        <taxon>Clostridia</taxon>
        <taxon>Lachnospirales</taxon>
        <taxon>Lachnospiraceae</taxon>
        <taxon>Jutongia</taxon>
    </lineage>
</organism>
<feature type="coiled-coil region" evidence="1">
    <location>
        <begin position="1192"/>
        <end position="1219"/>
    </location>
</feature>
<feature type="coiled-coil region" evidence="1">
    <location>
        <begin position="227"/>
        <end position="268"/>
    </location>
</feature>
<protein>
    <recommendedName>
        <fullName evidence="4">ATPase involved in DNA repair</fullName>
    </recommendedName>
</protein>
<dbReference type="RefSeq" id="WP_249302340.1">
    <property type="nucleotide sequence ID" value="NZ_JACRSW010000001.1"/>
</dbReference>
<dbReference type="Proteomes" id="UP000637513">
    <property type="component" value="Unassembled WGS sequence"/>
</dbReference>
<name>A0ABR7MR82_9FIRM</name>
<evidence type="ECO:0000313" key="2">
    <source>
        <dbReference type="EMBL" id="MBC8556305.1"/>
    </source>
</evidence>
<gene>
    <name evidence="2" type="ORF">H8700_01015</name>
</gene>
<evidence type="ECO:0008006" key="4">
    <source>
        <dbReference type="Google" id="ProtNLM"/>
    </source>
</evidence>
<keyword evidence="1" id="KW-0175">Coiled coil</keyword>
<feature type="coiled-coil region" evidence="1">
    <location>
        <begin position="310"/>
        <end position="377"/>
    </location>
</feature>
<keyword evidence="3" id="KW-1185">Reference proteome</keyword>
<reference evidence="2 3" key="1">
    <citation type="submission" date="2020-08" db="EMBL/GenBank/DDBJ databases">
        <title>Genome public.</title>
        <authorList>
            <person name="Liu C."/>
            <person name="Sun Q."/>
        </authorList>
    </citation>
    <scope>NUCLEOTIDE SEQUENCE [LARGE SCALE GENOMIC DNA]</scope>
    <source>
        <strain evidence="2 3">BX3</strain>
    </source>
</reference>
<proteinExistence type="predicted"/>
<feature type="coiled-coil region" evidence="1">
    <location>
        <begin position="798"/>
        <end position="939"/>
    </location>
</feature>
<feature type="coiled-coil region" evidence="1">
    <location>
        <begin position="426"/>
        <end position="457"/>
    </location>
</feature>
<comment type="caution">
    <text evidence="2">The sequence shown here is derived from an EMBL/GenBank/DDBJ whole genome shotgun (WGS) entry which is preliminary data.</text>
</comment>